<feature type="transmembrane region" description="Helical" evidence="1">
    <location>
        <begin position="100"/>
        <end position="122"/>
    </location>
</feature>
<dbReference type="Proteomes" id="UP000547879">
    <property type="component" value="Unassembled WGS sequence"/>
</dbReference>
<protein>
    <submittedName>
        <fullName evidence="2">Anti-sigma factor RsiW</fullName>
    </submittedName>
</protein>
<dbReference type="RefSeq" id="WP_183997458.1">
    <property type="nucleotide sequence ID" value="NZ_BMHW01000013.1"/>
</dbReference>
<accession>A0A7X0D2T7</accession>
<dbReference type="AlphaFoldDB" id="A0A7X0D2T7"/>
<dbReference type="EMBL" id="JACHEG010000011">
    <property type="protein sequence ID" value="MBB6165852.1"/>
    <property type="molecule type" value="Genomic_DNA"/>
</dbReference>
<keyword evidence="1" id="KW-0472">Membrane</keyword>
<keyword evidence="1" id="KW-1133">Transmembrane helix</keyword>
<evidence type="ECO:0000313" key="2">
    <source>
        <dbReference type="EMBL" id="MBB6165852.1"/>
    </source>
</evidence>
<keyword evidence="3" id="KW-1185">Reference proteome</keyword>
<keyword evidence="1" id="KW-0812">Transmembrane</keyword>
<gene>
    <name evidence="2" type="ORF">HNQ72_005700</name>
</gene>
<evidence type="ECO:0000313" key="3">
    <source>
        <dbReference type="Proteomes" id="UP000547879"/>
    </source>
</evidence>
<sequence>MTIDNETLLLLNAYHDGELSPIEALSMERRIKADPELAAFTRQLGELSSGLSAILPGDPASSRLRGSILASITTDLTHDDVSNEPDPEISLQSADPRRAYWGPIAAALAIGLVGGGFAGGYFTHLAQTETRAATIENEILTAHLRGLIAPQPFDIASSESHVVKPWFNGRTTIAPTTPDFSAQGFPLVGGRVDVIDRKPVPVMIYKRRQHTISVTVTTFTDLALPAQSVINGTNVTSWTDGNLTYSAVSDLNLGELSSFADLYRKRLAGGG</sequence>
<evidence type="ECO:0000256" key="1">
    <source>
        <dbReference type="SAM" id="Phobius"/>
    </source>
</evidence>
<comment type="caution">
    <text evidence="2">The sequence shown here is derived from an EMBL/GenBank/DDBJ whole genome shotgun (WGS) entry which is preliminary data.</text>
</comment>
<name>A0A7X0D2T7_9HYPH</name>
<reference evidence="2 3" key="1">
    <citation type="submission" date="2020-08" db="EMBL/GenBank/DDBJ databases">
        <title>Genomic Encyclopedia of Type Strains, Phase IV (KMG-IV): sequencing the most valuable type-strain genomes for metagenomic binning, comparative biology and taxonomic classification.</title>
        <authorList>
            <person name="Goeker M."/>
        </authorList>
    </citation>
    <scope>NUCLEOTIDE SEQUENCE [LARGE SCALE GENOMIC DNA]</scope>
    <source>
        <strain evidence="2 3">DSM 100734</strain>
    </source>
</reference>
<proteinExistence type="predicted"/>
<organism evidence="2 3">
    <name type="scientific">Rhizobium wenxiniae</name>
    <dbReference type="NCBI Taxonomy" id="1737357"/>
    <lineage>
        <taxon>Bacteria</taxon>
        <taxon>Pseudomonadati</taxon>
        <taxon>Pseudomonadota</taxon>
        <taxon>Alphaproteobacteria</taxon>
        <taxon>Hyphomicrobiales</taxon>
        <taxon>Rhizobiaceae</taxon>
        <taxon>Rhizobium/Agrobacterium group</taxon>
        <taxon>Rhizobium</taxon>
    </lineage>
</organism>